<dbReference type="PANTHER" id="PTHR16052">
    <property type="entry name" value="TBCC DOMAIN-CONTAINING PROTEIN 1"/>
    <property type="match status" value="1"/>
</dbReference>
<sequence>MNESYIICAIAPFNTYYPRLGEHLTQVGVDPSTNKWDQPFVLGVVDLHDSLSHPAGVSDVQAESATCVDPDLFTNFLIPNWFEDEVQEPTKCNPFPLPEIYQASQSKKQAVLEDSKKTIRELQLDENRKKELASALHSQFKDWLYVQSYLTISLMPLECNWKENRTGRIGICKDLYLGTEAVQVMSLRATSASSTVCKATNHAVSCFRQQRCASARLFFILFAG</sequence>
<dbReference type="InterPro" id="IPR039589">
    <property type="entry name" value="TBCC1"/>
</dbReference>
<dbReference type="AlphaFoldDB" id="N1QQZ1"/>
<accession>N1QQZ1</accession>
<protein>
    <submittedName>
        <fullName evidence="1">Uncharacterized protein</fullName>
    </submittedName>
</protein>
<name>N1QQZ1_AEGTA</name>
<reference evidence="1" key="1">
    <citation type="submission" date="2015-06" db="UniProtKB">
        <authorList>
            <consortium name="EnsemblPlants"/>
        </authorList>
    </citation>
    <scope>IDENTIFICATION</scope>
</reference>
<evidence type="ECO:0000313" key="1">
    <source>
        <dbReference type="EnsemblPlants" id="EMT00776"/>
    </source>
</evidence>
<dbReference type="PANTHER" id="PTHR16052:SF0">
    <property type="entry name" value="TBCC DOMAIN-CONTAINING PROTEIN 1"/>
    <property type="match status" value="1"/>
</dbReference>
<dbReference type="EnsemblPlants" id="EMT00776">
    <property type="protein sequence ID" value="EMT00776"/>
    <property type="gene ID" value="F775_29395"/>
</dbReference>
<organism evidence="1">
    <name type="scientific">Aegilops tauschii</name>
    <name type="common">Tausch's goatgrass</name>
    <name type="synonym">Aegilops squarrosa</name>
    <dbReference type="NCBI Taxonomy" id="37682"/>
    <lineage>
        <taxon>Eukaryota</taxon>
        <taxon>Viridiplantae</taxon>
        <taxon>Streptophyta</taxon>
        <taxon>Embryophyta</taxon>
        <taxon>Tracheophyta</taxon>
        <taxon>Spermatophyta</taxon>
        <taxon>Magnoliopsida</taxon>
        <taxon>Liliopsida</taxon>
        <taxon>Poales</taxon>
        <taxon>Poaceae</taxon>
        <taxon>BOP clade</taxon>
        <taxon>Pooideae</taxon>
        <taxon>Triticodae</taxon>
        <taxon>Triticeae</taxon>
        <taxon>Triticinae</taxon>
        <taxon>Aegilops</taxon>
    </lineage>
</organism>
<proteinExistence type="predicted"/>